<dbReference type="GO" id="GO:0004222">
    <property type="term" value="F:metalloendopeptidase activity"/>
    <property type="evidence" value="ECO:0007669"/>
    <property type="project" value="InterPro"/>
</dbReference>
<comment type="similarity">
    <text evidence="2 8">Belongs to the peptidase M16 family.</text>
</comment>
<feature type="domain" description="Coenzyme PQQ synthesis protein F-like C-terminal lobe" evidence="12">
    <location>
        <begin position="800"/>
        <end position="896"/>
    </location>
</feature>
<organism evidence="13 14">
    <name type="scientific">Gonapodya prolifera (strain JEL478)</name>
    <name type="common">Monoblepharis prolifera</name>
    <dbReference type="NCBI Taxonomy" id="1344416"/>
    <lineage>
        <taxon>Eukaryota</taxon>
        <taxon>Fungi</taxon>
        <taxon>Fungi incertae sedis</taxon>
        <taxon>Chytridiomycota</taxon>
        <taxon>Chytridiomycota incertae sedis</taxon>
        <taxon>Monoblepharidomycetes</taxon>
        <taxon>Monoblepharidales</taxon>
        <taxon>Gonapodyaceae</taxon>
        <taxon>Gonapodya</taxon>
    </lineage>
</organism>
<dbReference type="GO" id="GO:0005737">
    <property type="term" value="C:cytoplasm"/>
    <property type="evidence" value="ECO:0007669"/>
    <property type="project" value="UniProtKB-ARBA"/>
</dbReference>
<evidence type="ECO:0000259" key="12">
    <source>
        <dbReference type="Pfam" id="PF22456"/>
    </source>
</evidence>
<dbReference type="InterPro" id="IPR050626">
    <property type="entry name" value="Peptidase_M16"/>
</dbReference>
<keyword evidence="7" id="KW-0482">Metalloprotease</keyword>
<dbReference type="PANTHER" id="PTHR43690:SF18">
    <property type="entry name" value="INSULIN-DEGRADING ENZYME-RELATED"/>
    <property type="match status" value="1"/>
</dbReference>
<feature type="domain" description="Peptidase M16 C-terminal" evidence="10">
    <location>
        <begin position="209"/>
        <end position="378"/>
    </location>
</feature>
<evidence type="ECO:0000259" key="11">
    <source>
        <dbReference type="Pfam" id="PF16187"/>
    </source>
</evidence>
<evidence type="ECO:0000256" key="3">
    <source>
        <dbReference type="ARBA" id="ARBA00022670"/>
    </source>
</evidence>
<evidence type="ECO:0000256" key="2">
    <source>
        <dbReference type="ARBA" id="ARBA00007261"/>
    </source>
</evidence>
<dbReference type="SUPFAM" id="SSF63411">
    <property type="entry name" value="LuxS/MPP-like metallohydrolase"/>
    <property type="match status" value="4"/>
</dbReference>
<name>A0A139ATD2_GONPJ</name>
<dbReference type="InterPro" id="IPR032632">
    <property type="entry name" value="Peptidase_M16_M"/>
</dbReference>
<dbReference type="PANTHER" id="PTHR43690">
    <property type="entry name" value="NARDILYSIN"/>
    <property type="match status" value="1"/>
</dbReference>
<dbReference type="InterPro" id="IPR054734">
    <property type="entry name" value="PqqF-like_C_4"/>
</dbReference>
<dbReference type="Pfam" id="PF22456">
    <property type="entry name" value="PqqF-like_C_4"/>
    <property type="match status" value="1"/>
</dbReference>
<evidence type="ECO:0000256" key="4">
    <source>
        <dbReference type="ARBA" id="ARBA00022723"/>
    </source>
</evidence>
<dbReference type="InterPro" id="IPR001431">
    <property type="entry name" value="Pept_M16_Zn_BS"/>
</dbReference>
<dbReference type="OrthoDB" id="952271at2759"/>
<dbReference type="Gene3D" id="3.30.830.10">
    <property type="entry name" value="Metalloenzyme, LuxS/M16 peptidase-like"/>
    <property type="match status" value="4"/>
</dbReference>
<evidence type="ECO:0000259" key="9">
    <source>
        <dbReference type="Pfam" id="PF00675"/>
    </source>
</evidence>
<protein>
    <submittedName>
        <fullName evidence="13">Putative ptr insulinase family/protease III</fullName>
    </submittedName>
</protein>
<sequence>MARSVSGASRSLFDRLAPRLRMLSPSEDLFNVPILTPSLKSRKTAKVILPNGMKAYIISDPQTSMSGAALAVETGSWRDEKQYEGTAHFLEHMLFLGTEKYPKEYEYERYITDNNGNMNAYTSSDHSLYYFEVTPKALEGALDRFSEFFKRPLFNESCVEREMNAVDQEYRKNIESDGWRVLHVRKDLSDPQHPFSYFNTGNLETMKKIDPAVLKEWYAKYYSAEIMNLVVVGKEKLDVLVEWVSRYFDAVPSKASKELEVPVSIFRDDVKGNWVYIEPLKDLRELALTWEIPPELTDMDSKPASLLGHVLGHEGEHSLLALLKKLHLAEELSAGKSELGGRNNFFEISLSLTEHGLANRELVVELIFQAMQSIRDNGEYPKYLYDELNLVAETQYKFQQQSRGSATRYATLLRKEDLSTFPMKSLFVSKFSPGRIRDLLDTLVPETCVITVVALDKSSEGGFKSPKLDRKEQWMEARYALVPFSSEELHRWKPSQGNPEVRYPVPNPFIPDNLQLVNQPPSEVVASLEGEQRAAANSRPPVLLKDDPRGQLWCHTDDEFWVPELSYSFTIKTPSIRPDNAKSLVLADLYLRFVHERLNQISYPAHYAGLSYGVSVFRSVGIDVSISGYSQKADKLLAEVLDRVVAPGLTLREFEIFKESLSRDYKNAAKDPPVRQAFERVSQIMYKQYVPMAGLAHAIDNITFEDLTHFVGTLYNRHYIEGFVGGNVLPKSAHSAYDLLVAKLGGTSCLKEEVKLTEVVPLSVARPQLHRLQLDVKGNAIAWIADCGPKTVELVTGVELLGKLMKEPFYSELRTVQQTGYLVHSGTMVAGNQRMFVQTSVQSNSHNARDLLSRIELFLETFLRDLPKSEERFESLKASVLDRLLHPYDNLAAKNRHLARLSFEENANFDYVSERIRCLESYTLADLVSLAQAILGRDNRARAAVLTSGNDPENTAFSYEEVGAKL</sequence>
<gene>
    <name evidence="13" type="ORF">M427DRAFT_52632</name>
</gene>
<feature type="domain" description="Peptidase M16 N-terminal" evidence="9">
    <location>
        <begin position="57"/>
        <end position="191"/>
    </location>
</feature>
<evidence type="ECO:0000313" key="13">
    <source>
        <dbReference type="EMBL" id="KXS19755.1"/>
    </source>
</evidence>
<dbReference type="Pfam" id="PF00675">
    <property type="entry name" value="Peptidase_M16"/>
    <property type="match status" value="1"/>
</dbReference>
<keyword evidence="14" id="KW-1185">Reference proteome</keyword>
<proteinExistence type="inferred from homology"/>
<dbReference type="AlphaFoldDB" id="A0A139ATD2"/>
<feature type="domain" description="Peptidase M16 middle/third" evidence="11">
    <location>
        <begin position="397"/>
        <end position="693"/>
    </location>
</feature>
<dbReference type="Pfam" id="PF16187">
    <property type="entry name" value="Peptidase_M16_M"/>
    <property type="match status" value="1"/>
</dbReference>
<dbReference type="Proteomes" id="UP000070544">
    <property type="component" value="Unassembled WGS sequence"/>
</dbReference>
<evidence type="ECO:0000313" key="14">
    <source>
        <dbReference type="Proteomes" id="UP000070544"/>
    </source>
</evidence>
<evidence type="ECO:0000259" key="10">
    <source>
        <dbReference type="Pfam" id="PF05193"/>
    </source>
</evidence>
<keyword evidence="6" id="KW-0862">Zinc</keyword>
<evidence type="ECO:0000256" key="6">
    <source>
        <dbReference type="ARBA" id="ARBA00022833"/>
    </source>
</evidence>
<dbReference type="InterPro" id="IPR007863">
    <property type="entry name" value="Peptidase_M16_C"/>
</dbReference>
<dbReference type="STRING" id="1344416.A0A139ATD2"/>
<evidence type="ECO:0000256" key="5">
    <source>
        <dbReference type="ARBA" id="ARBA00022801"/>
    </source>
</evidence>
<evidence type="ECO:0000256" key="1">
    <source>
        <dbReference type="ARBA" id="ARBA00001947"/>
    </source>
</evidence>
<dbReference type="InterPro" id="IPR011765">
    <property type="entry name" value="Pept_M16_N"/>
</dbReference>
<dbReference type="GO" id="GO:0006508">
    <property type="term" value="P:proteolysis"/>
    <property type="evidence" value="ECO:0007669"/>
    <property type="project" value="UniProtKB-KW"/>
</dbReference>
<dbReference type="InterPro" id="IPR011249">
    <property type="entry name" value="Metalloenz_LuxS/M16"/>
</dbReference>
<dbReference type="EMBL" id="KQ965737">
    <property type="protein sequence ID" value="KXS19755.1"/>
    <property type="molecule type" value="Genomic_DNA"/>
</dbReference>
<comment type="cofactor">
    <cofactor evidence="1">
        <name>Zn(2+)</name>
        <dbReference type="ChEBI" id="CHEBI:29105"/>
    </cofactor>
</comment>
<keyword evidence="4" id="KW-0479">Metal-binding</keyword>
<reference evidence="13 14" key="1">
    <citation type="journal article" date="2015" name="Genome Biol. Evol.">
        <title>Phylogenomic analyses indicate that early fungi evolved digesting cell walls of algal ancestors of land plants.</title>
        <authorList>
            <person name="Chang Y."/>
            <person name="Wang S."/>
            <person name="Sekimoto S."/>
            <person name="Aerts A.L."/>
            <person name="Choi C."/>
            <person name="Clum A."/>
            <person name="LaButti K.M."/>
            <person name="Lindquist E.A."/>
            <person name="Yee Ngan C."/>
            <person name="Ohm R.A."/>
            <person name="Salamov A.A."/>
            <person name="Grigoriev I.V."/>
            <person name="Spatafora J.W."/>
            <person name="Berbee M.L."/>
        </authorList>
    </citation>
    <scope>NUCLEOTIDE SEQUENCE [LARGE SCALE GENOMIC DNA]</scope>
    <source>
        <strain evidence="13 14">JEL478</strain>
    </source>
</reference>
<dbReference type="Pfam" id="PF05193">
    <property type="entry name" value="Peptidase_M16_C"/>
    <property type="match status" value="1"/>
</dbReference>
<accession>A0A139ATD2</accession>
<evidence type="ECO:0000256" key="8">
    <source>
        <dbReference type="RuleBase" id="RU004447"/>
    </source>
</evidence>
<dbReference type="OMA" id="HEWANCA"/>
<keyword evidence="3 13" id="KW-0645">Protease</keyword>
<dbReference type="FunFam" id="3.30.830.10:FF:000012">
    <property type="entry name" value="Protease 3"/>
    <property type="match status" value="1"/>
</dbReference>
<dbReference type="GO" id="GO:0046872">
    <property type="term" value="F:metal ion binding"/>
    <property type="evidence" value="ECO:0007669"/>
    <property type="project" value="UniProtKB-KW"/>
</dbReference>
<keyword evidence="5" id="KW-0378">Hydrolase</keyword>
<dbReference type="PROSITE" id="PS00143">
    <property type="entry name" value="INSULINASE"/>
    <property type="match status" value="1"/>
</dbReference>
<evidence type="ECO:0000256" key="7">
    <source>
        <dbReference type="ARBA" id="ARBA00023049"/>
    </source>
</evidence>